<accession>A0A532V4Y0</accession>
<sequence>MKTKSVERGNLGPVRFTGLVPGQKVRGRVISRLGSGFFRIGAAGYVFDAASDLPLEPGQRLFARVEWGGSKVILRVQEENGGKRHYQKRKEDPQEIKRVLEGLGVHPDELKITEFQERLSRYEMHGNFPEVEPSDIWVLGILWTRGIKGGADAFSLISYYLREAAICKSDSMVISFEDVLVNLLELEIKELDQYTDELSHKNDLIMQDEEEQYRTERKQESCVMLNCADEIDGVYYHAKASDDLSCMMVRDSDGRILRSWIDNPAKPGMLIEAARSHGTVKLRVITVNQESAGDEGLANEWRDQLEIVTRQRELNIDSIEHQLPQDTESIRFAFWRKRANNSIKNMEA</sequence>
<gene>
    <name evidence="1" type="ORF">CEE37_00825</name>
</gene>
<proteinExistence type="predicted"/>
<dbReference type="AlphaFoldDB" id="A0A532V4Y0"/>
<reference evidence="1 2" key="1">
    <citation type="submission" date="2017-06" db="EMBL/GenBank/DDBJ databases">
        <title>Novel microbial phyla capable of carbon fixation and sulfur reduction in deep-sea sediments.</title>
        <authorList>
            <person name="Huang J."/>
            <person name="Baker B."/>
            <person name="Wang Y."/>
        </authorList>
    </citation>
    <scope>NUCLEOTIDE SEQUENCE [LARGE SCALE GENOMIC DNA]</scope>
    <source>
        <strain evidence="1">B3_LCP</strain>
    </source>
</reference>
<evidence type="ECO:0000313" key="2">
    <source>
        <dbReference type="Proteomes" id="UP000319619"/>
    </source>
</evidence>
<name>A0A532V4Y0_UNCL8</name>
<organism evidence="1 2">
    <name type="scientific">candidate division LCP-89 bacterium B3_LCP</name>
    <dbReference type="NCBI Taxonomy" id="2012998"/>
    <lineage>
        <taxon>Bacteria</taxon>
        <taxon>Pseudomonadati</taxon>
        <taxon>Bacteria division LCP-89</taxon>
    </lineage>
</organism>
<protein>
    <submittedName>
        <fullName evidence="1">Uncharacterized protein</fullName>
    </submittedName>
</protein>
<dbReference type="Proteomes" id="UP000319619">
    <property type="component" value="Unassembled WGS sequence"/>
</dbReference>
<comment type="caution">
    <text evidence="1">The sequence shown here is derived from an EMBL/GenBank/DDBJ whole genome shotgun (WGS) entry which is preliminary data.</text>
</comment>
<dbReference type="EMBL" id="NJBN01000001">
    <property type="protein sequence ID" value="TKJ42253.1"/>
    <property type="molecule type" value="Genomic_DNA"/>
</dbReference>
<evidence type="ECO:0000313" key="1">
    <source>
        <dbReference type="EMBL" id="TKJ42253.1"/>
    </source>
</evidence>